<dbReference type="EMBL" id="AP013066">
    <property type="protein sequence ID" value="BAN35151.1"/>
    <property type="molecule type" value="Genomic_DNA"/>
</dbReference>
<proteinExistence type="inferred from homology"/>
<keyword evidence="7" id="KW-0653">Protein transport</keyword>
<dbReference type="GO" id="GO:0015627">
    <property type="term" value="C:type II protein secretion system complex"/>
    <property type="evidence" value="ECO:0007669"/>
    <property type="project" value="InterPro"/>
</dbReference>
<dbReference type="HOGENOM" id="CLU_118900_1_1_4"/>
<dbReference type="Proteomes" id="UP000015559">
    <property type="component" value="Chromosome"/>
</dbReference>
<name>S6AGK7_SULDS</name>
<evidence type="ECO:0000313" key="11">
    <source>
        <dbReference type="EMBL" id="BAN35151.1"/>
    </source>
</evidence>
<keyword evidence="12" id="KW-1185">Reference proteome</keyword>
<evidence type="ECO:0000256" key="6">
    <source>
        <dbReference type="ARBA" id="ARBA00022692"/>
    </source>
</evidence>
<organism evidence="11 12">
    <name type="scientific">Sulfuricella denitrificans (strain DSM 22764 / NBRC 105220 / skB26)</name>
    <dbReference type="NCBI Taxonomy" id="1163617"/>
    <lineage>
        <taxon>Bacteria</taxon>
        <taxon>Pseudomonadati</taxon>
        <taxon>Pseudomonadota</taxon>
        <taxon>Betaproteobacteria</taxon>
        <taxon>Nitrosomonadales</taxon>
        <taxon>Sulfuricellaceae</taxon>
        <taxon>Sulfuricella</taxon>
    </lineage>
</organism>
<keyword evidence="9 10" id="KW-0472">Membrane</keyword>
<evidence type="ECO:0000256" key="7">
    <source>
        <dbReference type="ARBA" id="ARBA00022927"/>
    </source>
</evidence>
<dbReference type="AlphaFoldDB" id="S6AGK7"/>
<dbReference type="GO" id="GO:0015628">
    <property type="term" value="P:protein secretion by the type II secretion system"/>
    <property type="evidence" value="ECO:0007669"/>
    <property type="project" value="InterPro"/>
</dbReference>
<dbReference type="InterPro" id="IPR007690">
    <property type="entry name" value="T2SS_GspM"/>
</dbReference>
<sequence length="165" mass="18552">MKERFQQFWMQASPRERWLIGGGFGLLLVGVLFFYVWQPLVHDRQKLRANLPQLRASAEQLRLNAAEVARLKTLPAAASSQNGGIRSAVENSAVAFKLRDSMSQVSVEGDGRIRISMTTVPFDSWVRWLGHLQEQYRIRLESCQVEALPQSGMVRIKAVLAGKSG</sequence>
<evidence type="ECO:0000256" key="4">
    <source>
        <dbReference type="ARBA" id="ARBA00022475"/>
    </source>
</evidence>
<keyword evidence="8 10" id="KW-1133">Transmembrane helix</keyword>
<keyword evidence="4" id="KW-1003">Cell membrane</keyword>
<evidence type="ECO:0008006" key="13">
    <source>
        <dbReference type="Google" id="ProtNLM"/>
    </source>
</evidence>
<evidence type="ECO:0000313" key="12">
    <source>
        <dbReference type="Proteomes" id="UP000015559"/>
    </source>
</evidence>
<gene>
    <name evidence="11" type="ORF">SCD_n01324</name>
</gene>
<evidence type="ECO:0000256" key="5">
    <source>
        <dbReference type="ARBA" id="ARBA00022519"/>
    </source>
</evidence>
<keyword evidence="5" id="KW-0997">Cell inner membrane</keyword>
<evidence type="ECO:0000256" key="10">
    <source>
        <dbReference type="SAM" id="Phobius"/>
    </source>
</evidence>
<keyword evidence="3" id="KW-0813">Transport</keyword>
<dbReference type="RefSeq" id="WP_009205895.1">
    <property type="nucleotide sequence ID" value="NC_022357.1"/>
</dbReference>
<dbReference type="Pfam" id="PF04612">
    <property type="entry name" value="T2SSM"/>
    <property type="match status" value="1"/>
</dbReference>
<dbReference type="Gene3D" id="3.30.1360.100">
    <property type="entry name" value="General secretion pathway protein M, EpsM"/>
    <property type="match status" value="1"/>
</dbReference>
<dbReference type="GO" id="GO:0005886">
    <property type="term" value="C:plasma membrane"/>
    <property type="evidence" value="ECO:0007669"/>
    <property type="project" value="UniProtKB-SubCell"/>
</dbReference>
<evidence type="ECO:0000256" key="8">
    <source>
        <dbReference type="ARBA" id="ARBA00022989"/>
    </source>
</evidence>
<reference evidence="11 12" key="1">
    <citation type="journal article" date="2012" name="Appl. Environ. Microbiol.">
        <title>Draft genome sequence of a psychrotolerant sulfur-oxidizing bacterium, Sulfuricella denitrificans skB26, and proteomic insights into cold adaptation.</title>
        <authorList>
            <person name="Watanabe T."/>
            <person name="Kojima H."/>
            <person name="Fukui M."/>
        </authorList>
    </citation>
    <scope>NUCLEOTIDE SEQUENCE [LARGE SCALE GENOMIC DNA]</scope>
    <source>
        <strain evidence="12">skB26</strain>
    </source>
</reference>
<accession>S6AGK7</accession>
<comment type="subcellular location">
    <subcellularLocation>
        <location evidence="1">Cell inner membrane</location>
        <topology evidence="1">Single-pass membrane protein</topology>
    </subcellularLocation>
</comment>
<evidence type="ECO:0000256" key="3">
    <source>
        <dbReference type="ARBA" id="ARBA00022448"/>
    </source>
</evidence>
<evidence type="ECO:0000256" key="1">
    <source>
        <dbReference type="ARBA" id="ARBA00004377"/>
    </source>
</evidence>
<dbReference type="InterPro" id="IPR023229">
    <property type="entry name" value="T2SS_M_periplasmic_sf"/>
</dbReference>
<dbReference type="KEGG" id="sdr:SCD_n01324"/>
<evidence type="ECO:0000256" key="9">
    <source>
        <dbReference type="ARBA" id="ARBA00023136"/>
    </source>
</evidence>
<dbReference type="OrthoDB" id="8561356at2"/>
<dbReference type="eggNOG" id="COG3149">
    <property type="taxonomic scope" value="Bacteria"/>
</dbReference>
<protein>
    <recommendedName>
        <fullName evidence="13">General secretion pathway protein M</fullName>
    </recommendedName>
</protein>
<feature type="transmembrane region" description="Helical" evidence="10">
    <location>
        <begin position="18"/>
        <end position="37"/>
    </location>
</feature>
<comment type="similarity">
    <text evidence="2">Belongs to the GSP M family.</text>
</comment>
<dbReference type="SUPFAM" id="SSF103054">
    <property type="entry name" value="General secretion pathway protein M, EpsM"/>
    <property type="match status" value="1"/>
</dbReference>
<keyword evidence="6 10" id="KW-0812">Transmembrane</keyword>
<evidence type="ECO:0000256" key="2">
    <source>
        <dbReference type="ARBA" id="ARBA00010637"/>
    </source>
</evidence>
<dbReference type="STRING" id="1163617.SCD_n01324"/>